<sequence length="78" mass="8959">MNFHIKQTRLSLDDGQLRLGMTCIGTYIKVQIKLSLASQYRYLIVNMMTKKYKLAMHSSNLPKPSKIVWGLVTCNLVI</sequence>
<accession>A0AB36DPZ1</accession>
<proteinExistence type="predicted"/>
<evidence type="ECO:0000313" key="1">
    <source>
        <dbReference type="EMBL" id="OAV26345.1"/>
    </source>
</evidence>
<name>A0AB36DPZ1_MORCA</name>
<dbReference type="Proteomes" id="UP000078295">
    <property type="component" value="Unassembled WGS sequence"/>
</dbReference>
<organism evidence="1 2">
    <name type="scientific">Moraxella catarrhalis</name>
    <name type="common">Branhamella catarrhalis</name>
    <dbReference type="NCBI Taxonomy" id="480"/>
    <lineage>
        <taxon>Bacteria</taxon>
        <taxon>Pseudomonadati</taxon>
        <taxon>Pseudomonadota</taxon>
        <taxon>Gammaproteobacteria</taxon>
        <taxon>Moraxellales</taxon>
        <taxon>Moraxellaceae</taxon>
        <taxon>Moraxella</taxon>
    </lineage>
</organism>
<dbReference type="EMBL" id="LXHQ01000022">
    <property type="protein sequence ID" value="OAV26345.1"/>
    <property type="molecule type" value="Genomic_DNA"/>
</dbReference>
<reference evidence="1 2" key="1">
    <citation type="journal article" date="2016" name="Genome Biol. Evol.">
        <title>Comparative Genomic Analyses of the Moraxella catarrhalis Serosensitive and Seroresistant Lineages Demonstrate Their Independent Evolution.</title>
        <authorList>
            <person name="Earl J.P."/>
            <person name="de Vries S.P."/>
            <person name="Ahmed A."/>
            <person name="Powell E."/>
            <person name="Schultz M.P."/>
            <person name="Hermans P.W."/>
            <person name="Hill D.J."/>
            <person name="Zhou Z."/>
            <person name="Constantinidou C.I."/>
            <person name="Hu F.Z."/>
            <person name="Bootsma H.J."/>
            <person name="Ehrlich G.D."/>
        </authorList>
    </citation>
    <scope>NUCLEOTIDE SEQUENCE [LARGE SCALE GENOMIC DNA]</scope>
    <source>
        <strain evidence="1 2">F23</strain>
    </source>
</reference>
<dbReference type="AlphaFoldDB" id="A0AB36DPZ1"/>
<gene>
    <name evidence="1" type="ORF">AO370_0759</name>
</gene>
<evidence type="ECO:0000313" key="2">
    <source>
        <dbReference type="Proteomes" id="UP000078295"/>
    </source>
</evidence>
<protein>
    <submittedName>
        <fullName evidence="1">Uncharacterized protein</fullName>
    </submittedName>
</protein>
<comment type="caution">
    <text evidence="1">The sequence shown here is derived from an EMBL/GenBank/DDBJ whole genome shotgun (WGS) entry which is preliminary data.</text>
</comment>